<keyword evidence="4" id="KW-0479">Metal-binding</keyword>
<dbReference type="CDD" id="cd00160">
    <property type="entry name" value="RhoGEF"/>
    <property type="match status" value="1"/>
</dbReference>
<feature type="compositionally biased region" description="Acidic residues" evidence="9">
    <location>
        <begin position="23"/>
        <end position="47"/>
    </location>
</feature>
<feature type="compositionally biased region" description="Low complexity" evidence="9">
    <location>
        <begin position="992"/>
        <end position="1029"/>
    </location>
</feature>
<dbReference type="InterPro" id="IPR011011">
    <property type="entry name" value="Znf_FYVE_PHD"/>
</dbReference>
<dbReference type="SMART" id="SM00325">
    <property type="entry name" value="RhoGEF"/>
    <property type="match status" value="1"/>
</dbReference>
<keyword evidence="5 8" id="KW-0863">Zinc-finger</keyword>
<dbReference type="GO" id="GO:0005856">
    <property type="term" value="C:cytoskeleton"/>
    <property type="evidence" value="ECO:0007669"/>
    <property type="project" value="UniProtKB-SubCell"/>
</dbReference>
<feature type="region of interest" description="Disordered" evidence="9">
    <location>
        <begin position="864"/>
        <end position="883"/>
    </location>
</feature>
<dbReference type="SUPFAM" id="SSF50729">
    <property type="entry name" value="PH domain-like"/>
    <property type="match status" value="1"/>
</dbReference>
<dbReference type="EMBL" id="GL883008">
    <property type="protein sequence ID" value="EGG23445.1"/>
    <property type="molecule type" value="Genomic_DNA"/>
</dbReference>
<keyword evidence="6" id="KW-0862">Zinc</keyword>
<dbReference type="Gene3D" id="3.30.40.10">
    <property type="entry name" value="Zinc/RING finger domain, C3HC4 (zinc finger)"/>
    <property type="match status" value="1"/>
</dbReference>
<dbReference type="InterPro" id="IPR000306">
    <property type="entry name" value="Znf_FYVE"/>
</dbReference>
<feature type="region of interest" description="Disordered" evidence="9">
    <location>
        <begin position="684"/>
        <end position="732"/>
    </location>
</feature>
<dbReference type="PROSITE" id="PS50003">
    <property type="entry name" value="PH_DOMAIN"/>
    <property type="match status" value="1"/>
</dbReference>
<feature type="compositionally biased region" description="Polar residues" evidence="9">
    <location>
        <begin position="782"/>
        <end position="798"/>
    </location>
</feature>
<feature type="compositionally biased region" description="Low complexity" evidence="9">
    <location>
        <begin position="9"/>
        <end position="22"/>
    </location>
</feature>
<dbReference type="SUPFAM" id="SSF57903">
    <property type="entry name" value="FYVE/PHD zinc finger"/>
    <property type="match status" value="1"/>
</dbReference>
<feature type="compositionally biased region" description="Polar residues" evidence="9">
    <location>
        <begin position="577"/>
        <end position="590"/>
    </location>
</feature>
<dbReference type="InterPro" id="IPR001331">
    <property type="entry name" value="GDS_CDC24_CS"/>
</dbReference>
<feature type="region of interest" description="Disordered" evidence="9">
    <location>
        <begin position="575"/>
        <end position="665"/>
    </location>
</feature>
<dbReference type="PANTHER" id="PTHR12673:SF62">
    <property type="entry name" value="PLECKSTRIN DOMAIN-CONTAINING PROTEIN"/>
    <property type="match status" value="1"/>
</dbReference>
<dbReference type="InterPro" id="IPR000219">
    <property type="entry name" value="DH_dom"/>
</dbReference>
<dbReference type="InterPro" id="IPR001849">
    <property type="entry name" value="PH_domain"/>
</dbReference>
<keyword evidence="2" id="KW-0963">Cytoplasm</keyword>
<evidence type="ECO:0000259" key="12">
    <source>
        <dbReference type="PROSITE" id="PS50178"/>
    </source>
</evidence>
<dbReference type="KEGG" id="dfa:DFA_05578"/>
<dbReference type="GeneID" id="14875010"/>
<feature type="compositionally biased region" description="Low complexity" evidence="9">
    <location>
        <begin position="828"/>
        <end position="843"/>
    </location>
</feature>
<dbReference type="GO" id="GO:0005737">
    <property type="term" value="C:cytoplasm"/>
    <property type="evidence" value="ECO:0007669"/>
    <property type="project" value="TreeGrafter"/>
</dbReference>
<feature type="domain" description="FYVE-type" evidence="12">
    <location>
        <begin position="457"/>
        <end position="517"/>
    </location>
</feature>
<dbReference type="Gene3D" id="1.20.900.10">
    <property type="entry name" value="Dbl homology (DH) domain"/>
    <property type="match status" value="1"/>
</dbReference>
<dbReference type="PROSITE" id="PS00741">
    <property type="entry name" value="DH_1"/>
    <property type="match status" value="1"/>
</dbReference>
<evidence type="ECO:0000313" key="13">
    <source>
        <dbReference type="EMBL" id="EGG23445.1"/>
    </source>
</evidence>
<dbReference type="InterPro" id="IPR013083">
    <property type="entry name" value="Znf_RING/FYVE/PHD"/>
</dbReference>
<dbReference type="Pfam" id="PF22697">
    <property type="entry name" value="SOS1_NGEF_PH"/>
    <property type="match status" value="1"/>
</dbReference>
<dbReference type="PROSITE" id="PS50178">
    <property type="entry name" value="ZF_FYVE"/>
    <property type="match status" value="1"/>
</dbReference>
<evidence type="ECO:0000256" key="6">
    <source>
        <dbReference type="ARBA" id="ARBA00022833"/>
    </source>
</evidence>
<evidence type="ECO:0000256" key="9">
    <source>
        <dbReference type="SAM" id="MobiDB-lite"/>
    </source>
</evidence>
<dbReference type="InterPro" id="IPR051092">
    <property type="entry name" value="FYVE_RhoGEF_PH"/>
</dbReference>
<dbReference type="InterPro" id="IPR035899">
    <property type="entry name" value="DBL_dom_sf"/>
</dbReference>
<dbReference type="SMART" id="SM00233">
    <property type="entry name" value="PH"/>
    <property type="match status" value="1"/>
</dbReference>
<dbReference type="SUPFAM" id="SSF48065">
    <property type="entry name" value="DBL homology domain (DH-domain)"/>
    <property type="match status" value="1"/>
</dbReference>
<dbReference type="Proteomes" id="UP000007797">
    <property type="component" value="Unassembled WGS sequence"/>
</dbReference>
<feature type="region of interest" description="Disordered" evidence="9">
    <location>
        <begin position="744"/>
        <end position="856"/>
    </location>
</feature>
<dbReference type="OMA" id="YTFHRMM"/>
<dbReference type="AlphaFoldDB" id="F4PLM3"/>
<keyword evidence="3" id="KW-0344">Guanine-nucleotide releasing factor</keyword>
<evidence type="ECO:0000259" key="11">
    <source>
        <dbReference type="PROSITE" id="PS50010"/>
    </source>
</evidence>
<dbReference type="OrthoDB" id="245697at2759"/>
<evidence type="ECO:0000313" key="14">
    <source>
        <dbReference type="Proteomes" id="UP000007797"/>
    </source>
</evidence>
<evidence type="ECO:0000256" key="7">
    <source>
        <dbReference type="ARBA" id="ARBA00023212"/>
    </source>
</evidence>
<dbReference type="Pfam" id="PF01363">
    <property type="entry name" value="FYVE"/>
    <property type="match status" value="1"/>
</dbReference>
<keyword evidence="7" id="KW-0206">Cytoskeleton</keyword>
<organism evidence="13 14">
    <name type="scientific">Cavenderia fasciculata</name>
    <name type="common">Slime mold</name>
    <name type="synonym">Dictyostelium fasciculatum</name>
    <dbReference type="NCBI Taxonomy" id="261658"/>
    <lineage>
        <taxon>Eukaryota</taxon>
        <taxon>Amoebozoa</taxon>
        <taxon>Evosea</taxon>
        <taxon>Eumycetozoa</taxon>
        <taxon>Dictyostelia</taxon>
        <taxon>Acytosteliales</taxon>
        <taxon>Cavenderiaceae</taxon>
        <taxon>Cavenderia</taxon>
    </lineage>
</organism>
<feature type="domain" description="DH" evidence="11">
    <location>
        <begin position="108"/>
        <end position="292"/>
    </location>
</feature>
<feature type="compositionally biased region" description="Low complexity" evidence="9">
    <location>
        <begin position="700"/>
        <end position="731"/>
    </location>
</feature>
<proteinExistence type="predicted"/>
<dbReference type="Gene3D" id="2.30.29.30">
    <property type="entry name" value="Pleckstrin-homology domain (PH domain)/Phosphotyrosine-binding domain (PTB)"/>
    <property type="match status" value="1"/>
</dbReference>
<dbReference type="GO" id="GO:0035556">
    <property type="term" value="P:intracellular signal transduction"/>
    <property type="evidence" value="ECO:0007669"/>
    <property type="project" value="InterPro"/>
</dbReference>
<evidence type="ECO:0000256" key="4">
    <source>
        <dbReference type="ARBA" id="ARBA00022723"/>
    </source>
</evidence>
<sequence length="1080" mass="119283">MDVVEEQQQEQQQYEYDQQQLEENQEYEYVEDDESYQQQEVEGEGEVEQQQQQQQEQQPIDELDELNTNSYDNSVDVSSVGTSDDALYGGSSIGNSSEFTVNGVALTHRNKLVREIVATERSYLEHLSSAISLYLEPLKNNRPAVLESEYSSMIFSCIEKIKDLTEQMVTEMLEITETGSENVALPFLSKRDRINDLYIEYGKNHGDALELISKLLEKKPSFVTFIAQVRETQKGNRLDLQSYLITPIQRMPRYKLLLNELLEVTEKDHPDYSDIFNALNMIASITKCVNEEIRKQENKLKVEKIQNSLIGAPARIVSESRYFVREGQMMKVCRKVPKPRWFFLFSDALIYATTTNVNAQQPNPAYAAVNTPSGTSYTFHRMMLLNDVKIKDLKDKDSQKNAFQIISSTEKSFTVYSETQKEKTNWFQDFKLLSLKIIDENVSHDLEGSEVAVWVPDKEASRCMFCNDQFTIINRRHHCRNCGKVVCGSCSPGKKLIQHVKKSKPVRVCLFCFDYIALGEKEKERSSSVSSGSGGIPFSMVMGHPLSSSHSSSSPQMAKNQTKFGISILDLNKKRSNSSATLVPTSPDNSMQHRHVEDSTAPSEGGGGGGSPSNHQSFGGTLRRLKLAIKPSDQYKTMKKEKEKEKEKEKDSKNNGGVHDYSRTQSEPFLVHKAKGGVTLPSLAAGSSQTLPPYLLKPTNSNSGSNNNISPPNHNGSTNNTNNNNNVNNTTRIPLPMMMNVKHGHSASTGSINVAPPPMASTTAKRERNSDIVLTPTPPAPTRSNTIVSGSSNPNNTIVVDDQPPPPPPPRRNSRAGSQPPLPNIINTTEQQQQPVVTKQPVSKPAPPPRKDSVSNLNVHYNTKTEQPTTTNTPPKMPLLPPQPSTIVLKKMVIAPKPPISSVAQSQDLATTNNTAIEKRNSGTGQQHQQPGGQAIQVESISSAQQPDQQVVKRNSGGGVNGATEPSKKPLPPRTTRTEDTVPLPTPPTPSKPTNNTNNNNDNTNVDNNNNNNNDNNNNNLKTTIPNSNPNRGRPLPLPQSIPSVAAGGRELPPTPIAAPTTTTTNRGRPLPQTPPPQAT</sequence>
<dbReference type="GO" id="GO:0005085">
    <property type="term" value="F:guanyl-nucleotide exchange factor activity"/>
    <property type="evidence" value="ECO:0007669"/>
    <property type="project" value="UniProtKB-KW"/>
</dbReference>
<comment type="subcellular location">
    <subcellularLocation>
        <location evidence="1">Cytoplasm</location>
        <location evidence="1">Cytoskeleton</location>
    </subcellularLocation>
</comment>
<dbReference type="PANTHER" id="PTHR12673">
    <property type="entry name" value="FACIOGENITAL DYSPLASIA PROTEIN"/>
    <property type="match status" value="1"/>
</dbReference>
<evidence type="ECO:0000256" key="5">
    <source>
        <dbReference type="ARBA" id="ARBA00022771"/>
    </source>
</evidence>
<feature type="compositionally biased region" description="Basic and acidic residues" evidence="9">
    <location>
        <begin position="636"/>
        <end position="653"/>
    </location>
</feature>
<dbReference type="RefSeq" id="XP_004361296.1">
    <property type="nucleotide sequence ID" value="XM_004361239.1"/>
</dbReference>
<dbReference type="InterPro" id="IPR017455">
    <property type="entry name" value="Znf_FYVE-rel"/>
</dbReference>
<evidence type="ECO:0000256" key="2">
    <source>
        <dbReference type="ARBA" id="ARBA00022490"/>
    </source>
</evidence>
<feature type="compositionally biased region" description="Polar residues" evidence="9">
    <location>
        <begin position="939"/>
        <end position="953"/>
    </location>
</feature>
<feature type="region of interest" description="Disordered" evidence="9">
    <location>
        <begin position="921"/>
        <end position="1080"/>
    </location>
</feature>
<gene>
    <name evidence="13" type="primary">gxcX</name>
    <name evidence="13" type="ORF">DFA_05578</name>
</gene>
<dbReference type="Pfam" id="PF00621">
    <property type="entry name" value="RhoGEF"/>
    <property type="match status" value="1"/>
</dbReference>
<dbReference type="SMART" id="SM00064">
    <property type="entry name" value="FYVE"/>
    <property type="match status" value="1"/>
</dbReference>
<feature type="compositionally biased region" description="Low complexity" evidence="9">
    <location>
        <begin position="923"/>
        <end position="937"/>
    </location>
</feature>
<evidence type="ECO:0000256" key="3">
    <source>
        <dbReference type="ARBA" id="ARBA00022658"/>
    </source>
</evidence>
<reference evidence="14" key="1">
    <citation type="journal article" date="2011" name="Genome Res.">
        <title>Phylogeny-wide analysis of social amoeba genomes highlights ancient origins for complex intercellular communication.</title>
        <authorList>
            <person name="Heidel A.J."/>
            <person name="Lawal H.M."/>
            <person name="Felder M."/>
            <person name="Schilde C."/>
            <person name="Helps N.R."/>
            <person name="Tunggal B."/>
            <person name="Rivero F."/>
            <person name="John U."/>
            <person name="Schleicher M."/>
            <person name="Eichinger L."/>
            <person name="Platzer M."/>
            <person name="Noegel A.A."/>
            <person name="Schaap P."/>
            <person name="Gloeckner G."/>
        </authorList>
    </citation>
    <scope>NUCLEOTIDE SEQUENCE [LARGE SCALE GENOMIC DNA]</scope>
    <source>
        <strain evidence="14">SH3</strain>
    </source>
</reference>
<feature type="region of interest" description="Disordered" evidence="9">
    <location>
        <begin position="1"/>
        <end position="58"/>
    </location>
</feature>
<feature type="domain" description="PH" evidence="10">
    <location>
        <begin position="322"/>
        <end position="435"/>
    </location>
</feature>
<evidence type="ECO:0000256" key="8">
    <source>
        <dbReference type="PROSITE-ProRule" id="PRU00091"/>
    </source>
</evidence>
<accession>F4PLM3</accession>
<dbReference type="GO" id="GO:0008270">
    <property type="term" value="F:zinc ion binding"/>
    <property type="evidence" value="ECO:0007669"/>
    <property type="project" value="UniProtKB-KW"/>
</dbReference>
<keyword evidence="14" id="KW-1185">Reference proteome</keyword>
<name>F4PLM3_CACFS</name>
<feature type="compositionally biased region" description="Low complexity" evidence="9">
    <location>
        <begin position="864"/>
        <end position="874"/>
    </location>
</feature>
<evidence type="ECO:0000259" key="10">
    <source>
        <dbReference type="PROSITE" id="PS50003"/>
    </source>
</evidence>
<evidence type="ECO:0000256" key="1">
    <source>
        <dbReference type="ARBA" id="ARBA00004245"/>
    </source>
</evidence>
<dbReference type="PROSITE" id="PS50010">
    <property type="entry name" value="DH_2"/>
    <property type="match status" value="1"/>
</dbReference>
<protein>
    <submittedName>
        <fullName evidence="13">Pleckstrin domain-containing protein</fullName>
    </submittedName>
</protein>
<dbReference type="InterPro" id="IPR055251">
    <property type="entry name" value="SOS1_NGEF_PH"/>
</dbReference>
<dbReference type="InterPro" id="IPR011993">
    <property type="entry name" value="PH-like_dom_sf"/>
</dbReference>
<feature type="compositionally biased region" description="Low complexity" evidence="9">
    <location>
        <begin position="48"/>
        <end position="58"/>
    </location>
</feature>